<dbReference type="RefSeq" id="WP_380623524.1">
    <property type="nucleotide sequence ID" value="NZ_JBHSDK010000027.1"/>
</dbReference>
<dbReference type="Proteomes" id="UP001595823">
    <property type="component" value="Unassembled WGS sequence"/>
</dbReference>
<evidence type="ECO:0000313" key="1">
    <source>
        <dbReference type="EMBL" id="MFC4337010.1"/>
    </source>
</evidence>
<dbReference type="EMBL" id="JBHSDK010000027">
    <property type="protein sequence ID" value="MFC4337010.1"/>
    <property type="molecule type" value="Genomic_DNA"/>
</dbReference>
<organism evidence="1 2">
    <name type="scientific">Salininema proteolyticum</name>
    <dbReference type="NCBI Taxonomy" id="1607685"/>
    <lineage>
        <taxon>Bacteria</taxon>
        <taxon>Bacillati</taxon>
        <taxon>Actinomycetota</taxon>
        <taxon>Actinomycetes</taxon>
        <taxon>Glycomycetales</taxon>
        <taxon>Glycomycetaceae</taxon>
        <taxon>Salininema</taxon>
    </lineage>
</organism>
<reference evidence="2" key="1">
    <citation type="journal article" date="2019" name="Int. J. Syst. Evol. Microbiol.">
        <title>The Global Catalogue of Microorganisms (GCM) 10K type strain sequencing project: providing services to taxonomists for standard genome sequencing and annotation.</title>
        <authorList>
            <consortium name="The Broad Institute Genomics Platform"/>
            <consortium name="The Broad Institute Genome Sequencing Center for Infectious Disease"/>
            <person name="Wu L."/>
            <person name="Ma J."/>
        </authorList>
    </citation>
    <scope>NUCLEOTIDE SEQUENCE [LARGE SCALE GENOMIC DNA]</scope>
    <source>
        <strain evidence="2">IBRC-M 10908</strain>
    </source>
</reference>
<evidence type="ECO:0000313" key="2">
    <source>
        <dbReference type="Proteomes" id="UP001595823"/>
    </source>
</evidence>
<gene>
    <name evidence="1" type="ORF">ACFPET_17545</name>
</gene>
<comment type="caution">
    <text evidence="1">The sequence shown here is derived from an EMBL/GenBank/DDBJ whole genome shotgun (WGS) entry which is preliminary data.</text>
</comment>
<keyword evidence="2" id="KW-1185">Reference proteome</keyword>
<protein>
    <submittedName>
        <fullName evidence="1">Uncharacterized protein</fullName>
    </submittedName>
</protein>
<accession>A0ABV8U3K6</accession>
<sequence>MTFGEDAAQIRVGHGPENMASLRNFAILLLTLLKEPTLPRAIDVVAAQPHVNSINLLGLGKLEQIVQEMN</sequence>
<proteinExistence type="predicted"/>
<name>A0ABV8U3K6_9ACTN</name>